<name>A0A4Q7KHQ1_9PSEU</name>
<dbReference type="Gene3D" id="3.40.50.1820">
    <property type="entry name" value="alpha/beta hydrolase"/>
    <property type="match status" value="1"/>
</dbReference>
<dbReference type="InterPro" id="IPR050471">
    <property type="entry name" value="AB_hydrolase"/>
</dbReference>
<keyword evidence="3" id="KW-1185">Reference proteome</keyword>
<dbReference type="EMBL" id="SGWQ01000009">
    <property type="protein sequence ID" value="RZS34428.1"/>
    <property type="molecule type" value="Genomic_DNA"/>
</dbReference>
<dbReference type="PANTHER" id="PTHR43433:SF5">
    <property type="entry name" value="AB HYDROLASE-1 DOMAIN-CONTAINING PROTEIN"/>
    <property type="match status" value="1"/>
</dbReference>
<sequence>MPFDAFVTPPQKRDQRQGINDMNKLLIGTVAAAAAVTALVVGTGQASSEVANEATATPAGKGHGHYADVNGLRMYYEVHGPSNGRDNGQPPLVLLHGALSATGTSFGEVLPKLAKTRRVISVEQQAHGHTADIDRPLRIATMAEDTAALLRKIGVGKADIFGYSMGAGIALDLGIKHPDLVRKLVLAAVSFNKNGLHPGVLDGIDQLKPEHLYGSPFHEEYLKIAPRPQDFDRFVEKVKDLNKNIPDLPASAVASVKAPVLTIAGDSDIVRPEHAVELFRLFGGGVPGDNVGLPNSQLAILPGTTHVTLVQRADLLLPIVPAFLDAPVK</sequence>
<dbReference type="GO" id="GO:0046503">
    <property type="term" value="P:glycerolipid catabolic process"/>
    <property type="evidence" value="ECO:0007669"/>
    <property type="project" value="TreeGrafter"/>
</dbReference>
<proteinExistence type="predicted"/>
<gene>
    <name evidence="2" type="ORF">EV193_109219</name>
</gene>
<dbReference type="InterPro" id="IPR029058">
    <property type="entry name" value="AB_hydrolase_fold"/>
</dbReference>
<organism evidence="2 3">
    <name type="scientific">Herbihabitans rhizosphaerae</name>
    <dbReference type="NCBI Taxonomy" id="1872711"/>
    <lineage>
        <taxon>Bacteria</taxon>
        <taxon>Bacillati</taxon>
        <taxon>Actinomycetota</taxon>
        <taxon>Actinomycetes</taxon>
        <taxon>Pseudonocardiales</taxon>
        <taxon>Pseudonocardiaceae</taxon>
        <taxon>Herbihabitans</taxon>
    </lineage>
</organism>
<comment type="caution">
    <text evidence="2">The sequence shown here is derived from an EMBL/GenBank/DDBJ whole genome shotgun (WGS) entry which is preliminary data.</text>
</comment>
<dbReference type="GO" id="GO:0004806">
    <property type="term" value="F:triacylglycerol lipase activity"/>
    <property type="evidence" value="ECO:0007669"/>
    <property type="project" value="TreeGrafter"/>
</dbReference>
<dbReference type="InterPro" id="IPR000073">
    <property type="entry name" value="AB_hydrolase_1"/>
</dbReference>
<feature type="domain" description="AB hydrolase-1" evidence="1">
    <location>
        <begin position="90"/>
        <end position="191"/>
    </location>
</feature>
<dbReference type="Proteomes" id="UP000294257">
    <property type="component" value="Unassembled WGS sequence"/>
</dbReference>
<evidence type="ECO:0000259" key="1">
    <source>
        <dbReference type="Pfam" id="PF00561"/>
    </source>
</evidence>
<evidence type="ECO:0000313" key="2">
    <source>
        <dbReference type="EMBL" id="RZS34428.1"/>
    </source>
</evidence>
<dbReference type="SUPFAM" id="SSF53474">
    <property type="entry name" value="alpha/beta-Hydrolases"/>
    <property type="match status" value="1"/>
</dbReference>
<protein>
    <submittedName>
        <fullName evidence="2">Pimeloyl-ACP methyl ester carboxylesterase</fullName>
    </submittedName>
</protein>
<dbReference type="Pfam" id="PF00561">
    <property type="entry name" value="Abhydrolase_1"/>
    <property type="match status" value="1"/>
</dbReference>
<evidence type="ECO:0000313" key="3">
    <source>
        <dbReference type="Proteomes" id="UP000294257"/>
    </source>
</evidence>
<accession>A0A4Q7KHQ1</accession>
<dbReference type="AlphaFoldDB" id="A0A4Q7KHQ1"/>
<dbReference type="PANTHER" id="PTHR43433">
    <property type="entry name" value="HYDROLASE, ALPHA/BETA FOLD FAMILY PROTEIN"/>
    <property type="match status" value="1"/>
</dbReference>
<reference evidence="2 3" key="1">
    <citation type="submission" date="2019-02" db="EMBL/GenBank/DDBJ databases">
        <title>Genomic Encyclopedia of Type Strains, Phase IV (KMG-IV): sequencing the most valuable type-strain genomes for metagenomic binning, comparative biology and taxonomic classification.</title>
        <authorList>
            <person name="Goeker M."/>
        </authorList>
    </citation>
    <scope>NUCLEOTIDE SEQUENCE [LARGE SCALE GENOMIC DNA]</scope>
    <source>
        <strain evidence="2 3">DSM 101727</strain>
    </source>
</reference>